<keyword evidence="2" id="KW-0472">Membrane</keyword>
<comment type="caution">
    <text evidence="3">The sequence shown here is derived from an EMBL/GenBank/DDBJ whole genome shotgun (WGS) entry which is preliminary data.</text>
</comment>
<feature type="transmembrane region" description="Helical" evidence="2">
    <location>
        <begin position="21"/>
        <end position="41"/>
    </location>
</feature>
<feature type="region of interest" description="Disordered" evidence="1">
    <location>
        <begin position="181"/>
        <end position="204"/>
    </location>
</feature>
<evidence type="ECO:0000313" key="4">
    <source>
        <dbReference type="Proteomes" id="UP001500731"/>
    </source>
</evidence>
<evidence type="ECO:0000313" key="3">
    <source>
        <dbReference type="EMBL" id="GAA4481794.1"/>
    </source>
</evidence>
<feature type="transmembrane region" description="Helical" evidence="2">
    <location>
        <begin position="143"/>
        <end position="160"/>
    </location>
</feature>
<feature type="transmembrane region" description="Helical" evidence="2">
    <location>
        <begin position="106"/>
        <end position="123"/>
    </location>
</feature>
<proteinExistence type="predicted"/>
<keyword evidence="2" id="KW-0812">Transmembrane</keyword>
<feature type="transmembrane region" description="Helical" evidence="2">
    <location>
        <begin position="57"/>
        <end position="77"/>
    </location>
</feature>
<keyword evidence="4" id="KW-1185">Reference proteome</keyword>
<accession>A0ABP8P7S9</accession>
<gene>
    <name evidence="3" type="ORF">GCM10023171_10700</name>
</gene>
<organism evidence="3 4">
    <name type="scientific">Microbacterium panaciterrae</name>
    <dbReference type="NCBI Taxonomy" id="985759"/>
    <lineage>
        <taxon>Bacteria</taxon>
        <taxon>Bacillati</taxon>
        <taxon>Actinomycetota</taxon>
        <taxon>Actinomycetes</taxon>
        <taxon>Micrococcales</taxon>
        <taxon>Microbacteriaceae</taxon>
        <taxon>Microbacterium</taxon>
    </lineage>
</organism>
<protein>
    <submittedName>
        <fullName evidence="3">Uncharacterized protein</fullName>
    </submittedName>
</protein>
<reference evidence="4" key="1">
    <citation type="journal article" date="2019" name="Int. J. Syst. Evol. Microbiol.">
        <title>The Global Catalogue of Microorganisms (GCM) 10K type strain sequencing project: providing services to taxonomists for standard genome sequencing and annotation.</title>
        <authorList>
            <consortium name="The Broad Institute Genomics Platform"/>
            <consortium name="The Broad Institute Genome Sequencing Center for Infectious Disease"/>
            <person name="Wu L."/>
            <person name="Ma J."/>
        </authorList>
    </citation>
    <scope>NUCLEOTIDE SEQUENCE [LARGE SCALE GENOMIC DNA]</scope>
    <source>
        <strain evidence="4">JCM 17839</strain>
    </source>
</reference>
<keyword evidence="2" id="KW-1133">Transmembrane helix</keyword>
<name>A0ABP8P7S9_9MICO</name>
<dbReference type="EMBL" id="BAABGP010000008">
    <property type="protein sequence ID" value="GAA4481794.1"/>
    <property type="molecule type" value="Genomic_DNA"/>
</dbReference>
<evidence type="ECO:0000256" key="2">
    <source>
        <dbReference type="SAM" id="Phobius"/>
    </source>
</evidence>
<dbReference type="Proteomes" id="UP001500731">
    <property type="component" value="Unassembled WGS sequence"/>
</dbReference>
<evidence type="ECO:0000256" key="1">
    <source>
        <dbReference type="SAM" id="MobiDB-lite"/>
    </source>
</evidence>
<sequence length="204" mass="21983">MRDATMKAAANVRDFWIDRIWLDYLITVAILGAHLLLIQWWPWLDILAAASAPDRRAVYSAVAIVVSLLGSFSAVAIGQLSSAKGERADILREAGGADLAHNWRSVFRTALLCALIAIFGLLLDPSNPPTVTAASPQPLTPEIIRWVFEAGLILAIVRFVRLSALFVEVLDVASRGGSDAPGRLAAPPVPDPDWAKRRRAGNGA</sequence>
<dbReference type="RefSeq" id="WP_345185097.1">
    <property type="nucleotide sequence ID" value="NZ_BAABGP010000008.1"/>
</dbReference>